<comment type="caution">
    <text evidence="1">The sequence shown here is derived from an EMBL/GenBank/DDBJ whole genome shotgun (WGS) entry which is preliminary data.</text>
</comment>
<name>A0ACC0FCL1_9ERIC</name>
<sequence length="29" mass="3538">MFSQFRDVELLPRVVLNKGQSKLERMLRF</sequence>
<accession>A0ACC0FCL1</accession>
<evidence type="ECO:0000313" key="2">
    <source>
        <dbReference type="Proteomes" id="UP001060215"/>
    </source>
</evidence>
<dbReference type="EMBL" id="CM045772">
    <property type="protein sequence ID" value="KAI7986486.1"/>
    <property type="molecule type" value="Genomic_DNA"/>
</dbReference>
<protein>
    <submittedName>
        <fullName evidence="1">Uncharacterized protein</fullName>
    </submittedName>
</protein>
<organism evidence="1 2">
    <name type="scientific">Camellia lanceoleosa</name>
    <dbReference type="NCBI Taxonomy" id="1840588"/>
    <lineage>
        <taxon>Eukaryota</taxon>
        <taxon>Viridiplantae</taxon>
        <taxon>Streptophyta</taxon>
        <taxon>Embryophyta</taxon>
        <taxon>Tracheophyta</taxon>
        <taxon>Spermatophyta</taxon>
        <taxon>Magnoliopsida</taxon>
        <taxon>eudicotyledons</taxon>
        <taxon>Gunneridae</taxon>
        <taxon>Pentapetalae</taxon>
        <taxon>asterids</taxon>
        <taxon>Ericales</taxon>
        <taxon>Theaceae</taxon>
        <taxon>Camellia</taxon>
    </lineage>
</organism>
<keyword evidence="2" id="KW-1185">Reference proteome</keyword>
<reference evidence="1 2" key="1">
    <citation type="journal article" date="2022" name="Plant J.">
        <title>Chromosome-level genome of Camellia lanceoleosa provides a valuable resource for understanding genome evolution and self-incompatibility.</title>
        <authorList>
            <person name="Gong W."/>
            <person name="Xiao S."/>
            <person name="Wang L."/>
            <person name="Liao Z."/>
            <person name="Chang Y."/>
            <person name="Mo W."/>
            <person name="Hu G."/>
            <person name="Li W."/>
            <person name="Zhao G."/>
            <person name="Zhu H."/>
            <person name="Hu X."/>
            <person name="Ji K."/>
            <person name="Xiang X."/>
            <person name="Song Q."/>
            <person name="Yuan D."/>
            <person name="Jin S."/>
            <person name="Zhang L."/>
        </authorList>
    </citation>
    <scope>NUCLEOTIDE SEQUENCE [LARGE SCALE GENOMIC DNA]</scope>
    <source>
        <strain evidence="1">SQ_2022a</strain>
    </source>
</reference>
<proteinExistence type="predicted"/>
<dbReference type="Proteomes" id="UP001060215">
    <property type="component" value="Chromosome 15"/>
</dbReference>
<evidence type="ECO:0000313" key="1">
    <source>
        <dbReference type="EMBL" id="KAI7986486.1"/>
    </source>
</evidence>
<gene>
    <name evidence="1" type="ORF">LOK49_LG14G01169</name>
</gene>